<evidence type="ECO:0000256" key="1">
    <source>
        <dbReference type="SAM" id="Phobius"/>
    </source>
</evidence>
<dbReference type="AlphaFoldDB" id="I1D0B5"/>
<evidence type="ECO:0000313" key="3">
    <source>
        <dbReference type="Proteomes" id="UP000005087"/>
    </source>
</evidence>
<sequence length="185" mass="19906">MPYSVPPMPGFQQGPMLRGPLTLPNWSAALAGLGGILVAVGLFALPWLSGMGETMTLPELSEYAGDEAFTMPEMYVKWLAYVMLALQLLYSLAWTLGAIRTQTIAKLMVTWPNSELTHASFTRYRLLFGFSLSCSFLVHGLGVLTVYEGHFDLAGAGPWVVLAGTVLTVIASFIGPRKGPGLPPS</sequence>
<keyword evidence="1" id="KW-0472">Membrane</keyword>
<feature type="transmembrane region" description="Helical" evidence="1">
    <location>
        <begin position="153"/>
        <end position="175"/>
    </location>
</feature>
<reference evidence="3" key="2">
    <citation type="submission" date="2012-01" db="EMBL/GenBank/DDBJ databases">
        <title>Noncontiguous Finished sequence of chromosome of Saccharomonospora glauca K62.</title>
        <authorList>
            <consortium name="US DOE Joint Genome Institute"/>
            <person name="Lucas S."/>
            <person name="Han J."/>
            <person name="Lapidus A."/>
            <person name="Cheng J.-F."/>
            <person name="Goodwin L."/>
            <person name="Pitluck S."/>
            <person name="Peters L."/>
            <person name="Mikhailova N."/>
            <person name="Held B."/>
            <person name="Detter J.C."/>
            <person name="Han C."/>
            <person name="Tapia R."/>
            <person name="Land M."/>
            <person name="Hauser L."/>
            <person name="Kyrpides N."/>
            <person name="Ivanova N."/>
            <person name="Pagani I."/>
            <person name="Brambilla E.-M."/>
            <person name="Klenk H.-P."/>
            <person name="Woyke T."/>
        </authorList>
    </citation>
    <scope>NUCLEOTIDE SEQUENCE [LARGE SCALE GENOMIC DNA]</scope>
    <source>
        <strain evidence="3">K62</strain>
    </source>
</reference>
<feature type="transmembrane region" description="Helical" evidence="1">
    <location>
        <begin position="78"/>
        <end position="99"/>
    </location>
</feature>
<keyword evidence="1" id="KW-1133">Transmembrane helix</keyword>
<dbReference type="Proteomes" id="UP000005087">
    <property type="component" value="Chromosome"/>
</dbReference>
<name>I1D0B5_9PSEU</name>
<gene>
    <name evidence="2" type="ORF">SacglDRAFT_01467</name>
</gene>
<keyword evidence="3" id="KW-1185">Reference proteome</keyword>
<dbReference type="EMBL" id="CM001484">
    <property type="protein sequence ID" value="EIE98389.1"/>
    <property type="molecule type" value="Genomic_DNA"/>
</dbReference>
<proteinExistence type="predicted"/>
<organism evidence="2 3">
    <name type="scientific">Saccharomonospora glauca K62</name>
    <dbReference type="NCBI Taxonomy" id="928724"/>
    <lineage>
        <taxon>Bacteria</taxon>
        <taxon>Bacillati</taxon>
        <taxon>Actinomycetota</taxon>
        <taxon>Actinomycetes</taxon>
        <taxon>Pseudonocardiales</taxon>
        <taxon>Pseudonocardiaceae</taxon>
        <taxon>Saccharomonospora</taxon>
    </lineage>
</organism>
<dbReference type="eggNOG" id="ENOG5032MAI">
    <property type="taxonomic scope" value="Bacteria"/>
</dbReference>
<evidence type="ECO:0000313" key="2">
    <source>
        <dbReference type="EMBL" id="EIE98389.1"/>
    </source>
</evidence>
<dbReference type="HOGENOM" id="CLU_1502427_0_0_11"/>
<protein>
    <submittedName>
        <fullName evidence="2">Uncharacterized protein</fullName>
    </submittedName>
</protein>
<keyword evidence="1" id="KW-0812">Transmembrane</keyword>
<reference evidence="2 3" key="1">
    <citation type="submission" date="2011-09" db="EMBL/GenBank/DDBJ databases">
        <authorList>
            <consortium name="US DOE Joint Genome Institute (JGI-PGF)"/>
            <person name="Lucas S."/>
            <person name="Han J."/>
            <person name="Lapidus A."/>
            <person name="Cheng J.-F."/>
            <person name="Goodwin L."/>
            <person name="Pitluck S."/>
            <person name="Peters L."/>
            <person name="Land M.L."/>
            <person name="Hauser L."/>
            <person name="Brambilla E."/>
            <person name="Klenk H.-P."/>
            <person name="Woyke T.J."/>
        </authorList>
    </citation>
    <scope>NUCLEOTIDE SEQUENCE [LARGE SCALE GENOMIC DNA]</scope>
    <source>
        <strain evidence="2 3">K62</strain>
    </source>
</reference>
<accession>I1D0B5</accession>
<feature type="transmembrane region" description="Helical" evidence="1">
    <location>
        <begin position="126"/>
        <end position="147"/>
    </location>
</feature>
<feature type="transmembrane region" description="Helical" evidence="1">
    <location>
        <begin position="26"/>
        <end position="48"/>
    </location>
</feature>